<dbReference type="InterPro" id="IPR015865">
    <property type="entry name" value="Riboflavin_kinase_bac/euk"/>
</dbReference>
<dbReference type="PANTHER" id="PTHR22749">
    <property type="entry name" value="RIBOFLAVIN KINASE/FMN ADENYLYLTRANSFERASE"/>
    <property type="match status" value="1"/>
</dbReference>
<evidence type="ECO:0000313" key="17">
    <source>
        <dbReference type="EMBL" id="GAN34321.1"/>
    </source>
</evidence>
<evidence type="ECO:0000313" key="18">
    <source>
        <dbReference type="Proteomes" id="UP000032309"/>
    </source>
</evidence>
<dbReference type="SMART" id="SM00904">
    <property type="entry name" value="Flavokinase"/>
    <property type="match status" value="1"/>
</dbReference>
<evidence type="ECO:0000256" key="11">
    <source>
        <dbReference type="ARBA" id="ARBA00022840"/>
    </source>
</evidence>
<dbReference type="GO" id="GO:0016779">
    <property type="term" value="F:nucleotidyltransferase activity"/>
    <property type="evidence" value="ECO:0007669"/>
    <property type="project" value="UniProtKB-KW"/>
</dbReference>
<dbReference type="NCBIfam" id="NF004162">
    <property type="entry name" value="PRK05627.1-5"/>
    <property type="match status" value="1"/>
</dbReference>
<feature type="domain" description="Riboflavin kinase" evidence="16">
    <location>
        <begin position="182"/>
        <end position="312"/>
    </location>
</feature>
<dbReference type="EMBL" id="BAFN01000001">
    <property type="protein sequence ID" value="GAN34321.1"/>
    <property type="molecule type" value="Genomic_DNA"/>
</dbReference>
<comment type="catalytic activity">
    <reaction evidence="13 15">
        <text>riboflavin + ATP = FMN + ADP + H(+)</text>
        <dbReference type="Rhea" id="RHEA:14357"/>
        <dbReference type="ChEBI" id="CHEBI:15378"/>
        <dbReference type="ChEBI" id="CHEBI:30616"/>
        <dbReference type="ChEBI" id="CHEBI:57986"/>
        <dbReference type="ChEBI" id="CHEBI:58210"/>
        <dbReference type="ChEBI" id="CHEBI:456216"/>
        <dbReference type="EC" id="2.7.1.26"/>
    </reaction>
</comment>
<evidence type="ECO:0000256" key="2">
    <source>
        <dbReference type="ARBA" id="ARBA00004726"/>
    </source>
</evidence>
<dbReference type="Pfam" id="PF06574">
    <property type="entry name" value="FAD_syn"/>
    <property type="match status" value="1"/>
</dbReference>
<dbReference type="PANTHER" id="PTHR22749:SF6">
    <property type="entry name" value="RIBOFLAVIN KINASE"/>
    <property type="match status" value="1"/>
</dbReference>
<evidence type="ECO:0000256" key="9">
    <source>
        <dbReference type="ARBA" id="ARBA00022777"/>
    </source>
</evidence>
<comment type="catalytic activity">
    <reaction evidence="14 15">
        <text>FMN + ATP + H(+) = FAD + diphosphate</text>
        <dbReference type="Rhea" id="RHEA:17237"/>
        <dbReference type="ChEBI" id="CHEBI:15378"/>
        <dbReference type="ChEBI" id="CHEBI:30616"/>
        <dbReference type="ChEBI" id="CHEBI:33019"/>
        <dbReference type="ChEBI" id="CHEBI:57692"/>
        <dbReference type="ChEBI" id="CHEBI:58210"/>
        <dbReference type="EC" id="2.7.7.2"/>
    </reaction>
</comment>
<keyword evidence="10 15" id="KW-0274">FAD</keyword>
<dbReference type="EC" id="2.7.7.2" evidence="15"/>
<dbReference type="PIRSF" id="PIRSF004491">
    <property type="entry name" value="FAD_Synth"/>
    <property type="match status" value="1"/>
</dbReference>
<keyword evidence="6 15" id="KW-0808">Transferase</keyword>
<evidence type="ECO:0000256" key="15">
    <source>
        <dbReference type="PIRNR" id="PIRNR004491"/>
    </source>
</evidence>
<dbReference type="CDD" id="cd02064">
    <property type="entry name" value="FAD_synthetase_N"/>
    <property type="match status" value="1"/>
</dbReference>
<dbReference type="InterPro" id="IPR023465">
    <property type="entry name" value="Riboflavin_kinase_dom_sf"/>
</dbReference>
<sequence length="319" mass="36397">MKKIYGIKELPGKIKYPVVTIGMFDGVHRGHQKIIECIRHYALTGKGESVVITFDRHPKSIIENRPPSFITSMEHRLSLLERLGVDHTVVLQFDRKLAEMTAEDFVREILVCWLGVKCIVLGFNCHFGKDREGNITLVRKLAEKYDFEVYGCPPVIYRGQIISSTAIRRAILNGELGKAEAMLGRPVSILGTVVKKSGRGRILGYPTANLDLHHEVRPPRGVYGTRVRWAEQDYLALTNIGLRPTFAKEPFTSEGETLEIEVHILDFQGTLYGQNLEVQFLFKIRDEIPFQTAEELKTQIEKDKEILLKRTLTVQHMEE</sequence>
<evidence type="ECO:0000259" key="16">
    <source>
        <dbReference type="SMART" id="SM00904"/>
    </source>
</evidence>
<dbReference type="RefSeq" id="WP_052564349.1">
    <property type="nucleotide sequence ID" value="NZ_BAFN01000001.1"/>
</dbReference>
<evidence type="ECO:0000256" key="5">
    <source>
        <dbReference type="ARBA" id="ARBA00022643"/>
    </source>
</evidence>
<evidence type="ECO:0000256" key="12">
    <source>
        <dbReference type="ARBA" id="ARBA00023268"/>
    </source>
</evidence>
<keyword evidence="7 15" id="KW-0548">Nucleotidyltransferase</keyword>
<dbReference type="Gene3D" id="2.40.30.30">
    <property type="entry name" value="Riboflavin kinase-like"/>
    <property type="match status" value="1"/>
</dbReference>
<dbReference type="Gene3D" id="3.40.50.620">
    <property type="entry name" value="HUPs"/>
    <property type="match status" value="1"/>
</dbReference>
<dbReference type="SUPFAM" id="SSF82114">
    <property type="entry name" value="Riboflavin kinase-like"/>
    <property type="match status" value="1"/>
</dbReference>
<keyword evidence="12" id="KW-0511">Multifunctional enzyme</keyword>
<evidence type="ECO:0000256" key="6">
    <source>
        <dbReference type="ARBA" id="ARBA00022679"/>
    </source>
</evidence>
<reference evidence="18" key="1">
    <citation type="journal article" date="2015" name="Genome Announc.">
        <title>Draft Genome Sequence of an Anaerobic Ammonium-Oxidizing Bacterium, "Candidatus Brocadia sinica".</title>
        <authorList>
            <person name="Oshiki M."/>
            <person name="Shinyako-Hata K."/>
            <person name="Satoh H."/>
            <person name="Okabe S."/>
        </authorList>
    </citation>
    <scope>NUCLEOTIDE SEQUENCE [LARGE SCALE GENOMIC DNA]</scope>
    <source>
        <strain evidence="18">JPN1</strain>
    </source>
</reference>
<keyword evidence="8 15" id="KW-0547">Nucleotide-binding</keyword>
<dbReference type="SUPFAM" id="SSF52374">
    <property type="entry name" value="Nucleotidylyl transferase"/>
    <property type="match status" value="1"/>
</dbReference>
<evidence type="ECO:0000256" key="8">
    <source>
        <dbReference type="ARBA" id="ARBA00022741"/>
    </source>
</evidence>
<dbReference type="Proteomes" id="UP000032309">
    <property type="component" value="Unassembled WGS sequence"/>
</dbReference>
<keyword evidence="5 15" id="KW-0288">FMN</keyword>
<evidence type="ECO:0000256" key="1">
    <source>
        <dbReference type="ARBA" id="ARBA00002121"/>
    </source>
</evidence>
<comment type="function">
    <text evidence="1">Catalyzes the phosphorylation of riboflavin to FMN followed by the adenylation of FMN to FAD.</text>
</comment>
<keyword evidence="18" id="KW-1185">Reference proteome</keyword>
<comment type="pathway">
    <text evidence="3 15">Cofactor biosynthesis; FMN biosynthesis; FMN from riboflavin (ATP route): step 1/1.</text>
</comment>
<evidence type="ECO:0000256" key="7">
    <source>
        <dbReference type="ARBA" id="ARBA00022695"/>
    </source>
</evidence>
<dbReference type="InterPro" id="IPR015864">
    <property type="entry name" value="FAD_synthase"/>
</dbReference>
<dbReference type="EC" id="2.7.1.26" evidence="15"/>
<evidence type="ECO:0000256" key="3">
    <source>
        <dbReference type="ARBA" id="ARBA00005201"/>
    </source>
</evidence>
<dbReference type="Pfam" id="PF01687">
    <property type="entry name" value="Flavokinase"/>
    <property type="match status" value="1"/>
</dbReference>
<evidence type="ECO:0000256" key="13">
    <source>
        <dbReference type="ARBA" id="ARBA00047880"/>
    </source>
</evidence>
<organism evidence="17 18">
    <name type="scientific">Candidatus Brocadia sinica JPN1</name>
    <dbReference type="NCBI Taxonomy" id="1197129"/>
    <lineage>
        <taxon>Bacteria</taxon>
        <taxon>Pseudomonadati</taxon>
        <taxon>Planctomycetota</taxon>
        <taxon>Candidatus Brocadiia</taxon>
        <taxon>Candidatus Brocadiales</taxon>
        <taxon>Candidatus Brocadiaceae</taxon>
        <taxon>Candidatus Brocadia</taxon>
    </lineage>
</organism>
<dbReference type="InterPro" id="IPR023468">
    <property type="entry name" value="Riboflavin_kinase"/>
</dbReference>
<comment type="caution">
    <text evidence="17">The sequence shown here is derived from an EMBL/GenBank/DDBJ whole genome shotgun (WGS) entry which is preliminary data.</text>
</comment>
<name>A0ABQ0K021_9BACT</name>
<proteinExistence type="inferred from homology"/>
<keyword evidence="11 15" id="KW-0067">ATP-binding</keyword>
<evidence type="ECO:0000256" key="10">
    <source>
        <dbReference type="ARBA" id="ARBA00022827"/>
    </source>
</evidence>
<accession>A0ABQ0K021</accession>
<dbReference type="GO" id="GO:0016301">
    <property type="term" value="F:kinase activity"/>
    <property type="evidence" value="ECO:0007669"/>
    <property type="project" value="UniProtKB-KW"/>
</dbReference>
<evidence type="ECO:0000256" key="4">
    <source>
        <dbReference type="ARBA" id="ARBA00022630"/>
    </source>
</evidence>
<comment type="similarity">
    <text evidence="15">Belongs to the ribF family.</text>
</comment>
<keyword evidence="9 15" id="KW-0418">Kinase</keyword>
<comment type="pathway">
    <text evidence="2 15">Cofactor biosynthesis; FAD biosynthesis; FAD from FMN: step 1/1.</text>
</comment>
<evidence type="ECO:0000256" key="14">
    <source>
        <dbReference type="ARBA" id="ARBA00049494"/>
    </source>
</evidence>
<keyword evidence="4 15" id="KW-0285">Flavoprotein</keyword>
<gene>
    <name evidence="17" type="ORF">BROSI_A2857</name>
</gene>
<dbReference type="InterPro" id="IPR014729">
    <property type="entry name" value="Rossmann-like_a/b/a_fold"/>
</dbReference>
<protein>
    <recommendedName>
        <fullName evidence="15">Riboflavin biosynthesis protein</fullName>
    </recommendedName>
    <domain>
        <recommendedName>
            <fullName evidence="15">Riboflavin kinase</fullName>
            <ecNumber evidence="15">2.7.1.26</ecNumber>
        </recommendedName>
        <alternativeName>
            <fullName evidence="15">Flavokinase</fullName>
        </alternativeName>
    </domain>
    <domain>
        <recommendedName>
            <fullName evidence="15">FMN adenylyltransferase</fullName>
            <ecNumber evidence="15">2.7.7.2</ecNumber>
        </recommendedName>
        <alternativeName>
            <fullName evidence="15">FAD pyrophosphorylase</fullName>
        </alternativeName>
        <alternativeName>
            <fullName evidence="15">FAD synthase</fullName>
        </alternativeName>
    </domain>
</protein>
<dbReference type="NCBIfam" id="TIGR00083">
    <property type="entry name" value="ribF"/>
    <property type="match status" value="1"/>
</dbReference>
<dbReference type="InterPro" id="IPR002606">
    <property type="entry name" value="Riboflavin_kinase_bac"/>
</dbReference>